<protein>
    <recommendedName>
        <fullName evidence="5">Actin cortical patch SUR7/pH-response regulator PalI</fullName>
    </recommendedName>
</protein>
<feature type="compositionally biased region" description="Basic and acidic residues" evidence="1">
    <location>
        <begin position="213"/>
        <end position="225"/>
    </location>
</feature>
<evidence type="ECO:0008006" key="5">
    <source>
        <dbReference type="Google" id="ProtNLM"/>
    </source>
</evidence>
<dbReference type="GO" id="GO:0045121">
    <property type="term" value="C:membrane raft"/>
    <property type="evidence" value="ECO:0007669"/>
    <property type="project" value="TreeGrafter"/>
</dbReference>
<dbReference type="STRING" id="5098.A0A507R275"/>
<dbReference type="Pfam" id="PF06687">
    <property type="entry name" value="SUR7"/>
    <property type="match status" value="1"/>
</dbReference>
<sequence length="225" mass="24955">MALARASLGFLGMFFMAGAILLMLLTLLGGATNTNPLDIIYFLEAHTGNIPGAPEVSRWTFWNLCRVNGDGKSVCGTSHPDYPFDPAGRTNFDTTVNVPKAFVGTRHFFLTSRFVFPWLLIALFFAILSTTMMTAVFVQGRNHFHHNGQSAKLGAKAFAFMWTALFCICLSCVLYCVGGAVSRKRNDSETQPSEERAFFRHERSANGRHKRRGHEDGASGKETYN</sequence>
<keyword evidence="4" id="KW-1185">Reference proteome</keyword>
<comment type="caution">
    <text evidence="3">The sequence shown here is derived from an EMBL/GenBank/DDBJ whole genome shotgun (WGS) entry which is preliminary data.</text>
</comment>
<feature type="transmembrane region" description="Helical" evidence="2">
    <location>
        <begin position="158"/>
        <end position="177"/>
    </location>
</feature>
<feature type="region of interest" description="Disordered" evidence="1">
    <location>
        <begin position="184"/>
        <end position="225"/>
    </location>
</feature>
<dbReference type="PANTHER" id="PTHR36414:SF1">
    <property type="entry name" value="PROTEIN SUR7"/>
    <property type="match status" value="1"/>
</dbReference>
<evidence type="ECO:0000313" key="4">
    <source>
        <dbReference type="Proteomes" id="UP000319663"/>
    </source>
</evidence>
<keyword evidence="2" id="KW-0472">Membrane</keyword>
<feature type="transmembrane region" description="Helical" evidence="2">
    <location>
        <begin position="115"/>
        <end position="138"/>
    </location>
</feature>
<dbReference type="GO" id="GO:0031505">
    <property type="term" value="P:fungal-type cell wall organization"/>
    <property type="evidence" value="ECO:0007669"/>
    <property type="project" value="TreeGrafter"/>
</dbReference>
<reference evidence="3 4" key="1">
    <citation type="submission" date="2019-06" db="EMBL/GenBank/DDBJ databases">
        <title>Wine fermentation using esterase from Monascus purpureus.</title>
        <authorList>
            <person name="Geng C."/>
            <person name="Zhang Y."/>
        </authorList>
    </citation>
    <scope>NUCLEOTIDE SEQUENCE [LARGE SCALE GENOMIC DNA]</scope>
    <source>
        <strain evidence="3">HQ1</strain>
    </source>
</reference>
<dbReference type="GO" id="GO:0030866">
    <property type="term" value="P:cortical actin cytoskeleton organization"/>
    <property type="evidence" value="ECO:0007669"/>
    <property type="project" value="TreeGrafter"/>
</dbReference>
<evidence type="ECO:0000256" key="1">
    <source>
        <dbReference type="SAM" id="MobiDB-lite"/>
    </source>
</evidence>
<proteinExistence type="predicted"/>
<dbReference type="AlphaFoldDB" id="A0A507R275"/>
<keyword evidence="2" id="KW-0812">Transmembrane</keyword>
<dbReference type="PANTHER" id="PTHR36414">
    <property type="entry name" value="PROTEIN SUR7"/>
    <property type="match status" value="1"/>
</dbReference>
<dbReference type="GO" id="GO:0032185">
    <property type="term" value="P:septin cytoskeleton organization"/>
    <property type="evidence" value="ECO:0007669"/>
    <property type="project" value="TreeGrafter"/>
</dbReference>
<dbReference type="Proteomes" id="UP000319663">
    <property type="component" value="Unassembled WGS sequence"/>
</dbReference>
<dbReference type="GO" id="GO:0005886">
    <property type="term" value="C:plasma membrane"/>
    <property type="evidence" value="ECO:0007669"/>
    <property type="project" value="InterPro"/>
</dbReference>
<gene>
    <name evidence="3" type="ORF">MPDQ_002275</name>
</gene>
<name>A0A507R275_MONPU</name>
<evidence type="ECO:0000313" key="3">
    <source>
        <dbReference type="EMBL" id="TQB75657.1"/>
    </source>
</evidence>
<dbReference type="EMBL" id="VIFY01000017">
    <property type="protein sequence ID" value="TQB75657.1"/>
    <property type="molecule type" value="Genomic_DNA"/>
</dbReference>
<feature type="compositionally biased region" description="Basic and acidic residues" evidence="1">
    <location>
        <begin position="184"/>
        <end position="205"/>
    </location>
</feature>
<feature type="transmembrane region" description="Helical" evidence="2">
    <location>
        <begin position="6"/>
        <end position="28"/>
    </location>
</feature>
<dbReference type="GO" id="GO:0005938">
    <property type="term" value="C:cell cortex"/>
    <property type="evidence" value="ECO:0007669"/>
    <property type="project" value="TreeGrafter"/>
</dbReference>
<accession>A0A507R275</accession>
<evidence type="ECO:0000256" key="2">
    <source>
        <dbReference type="SAM" id="Phobius"/>
    </source>
</evidence>
<dbReference type="GO" id="GO:0006897">
    <property type="term" value="P:endocytosis"/>
    <property type="evidence" value="ECO:0007669"/>
    <property type="project" value="TreeGrafter"/>
</dbReference>
<organism evidence="3 4">
    <name type="scientific">Monascus purpureus</name>
    <name type="common">Red mold</name>
    <name type="synonym">Monascus anka</name>
    <dbReference type="NCBI Taxonomy" id="5098"/>
    <lineage>
        <taxon>Eukaryota</taxon>
        <taxon>Fungi</taxon>
        <taxon>Dikarya</taxon>
        <taxon>Ascomycota</taxon>
        <taxon>Pezizomycotina</taxon>
        <taxon>Eurotiomycetes</taxon>
        <taxon>Eurotiomycetidae</taxon>
        <taxon>Eurotiales</taxon>
        <taxon>Aspergillaceae</taxon>
        <taxon>Monascus</taxon>
    </lineage>
</organism>
<keyword evidence="2" id="KW-1133">Transmembrane helix</keyword>
<dbReference type="InterPro" id="IPR009571">
    <property type="entry name" value="SUR7/Rim9-like_fungi"/>
</dbReference>